<feature type="region of interest" description="Disordered" evidence="1">
    <location>
        <begin position="24"/>
        <end position="50"/>
    </location>
</feature>
<reference evidence="2 3" key="1">
    <citation type="submission" date="2019-10" db="EMBL/GenBank/DDBJ databases">
        <title>Complete genome sequencing of drug resistant plasmids in Kluyvera intermedia.</title>
        <authorList>
            <person name="Ke C."/>
            <person name="Jian S."/>
        </authorList>
    </citation>
    <scope>NUCLEOTIDE SEQUENCE [LARGE SCALE GENOMIC DNA]</scope>
    <source>
        <strain evidence="2 3">N2-1</strain>
    </source>
</reference>
<name>A0ABX6DT28_KLUIN</name>
<dbReference type="Proteomes" id="UP000344450">
    <property type="component" value="Chromosome"/>
</dbReference>
<keyword evidence="3" id="KW-1185">Reference proteome</keyword>
<feature type="compositionally biased region" description="Basic and acidic residues" evidence="1">
    <location>
        <begin position="29"/>
        <end position="38"/>
    </location>
</feature>
<dbReference type="EMBL" id="CP045845">
    <property type="protein sequence ID" value="QGH31977.1"/>
    <property type="molecule type" value="Genomic_DNA"/>
</dbReference>
<accession>A0ABX6DT28</accession>
<evidence type="ECO:0000313" key="2">
    <source>
        <dbReference type="EMBL" id="QGH31977.1"/>
    </source>
</evidence>
<evidence type="ECO:0008006" key="4">
    <source>
        <dbReference type="Google" id="ProtNLM"/>
    </source>
</evidence>
<proteinExistence type="predicted"/>
<evidence type="ECO:0000313" key="3">
    <source>
        <dbReference type="Proteomes" id="UP000344450"/>
    </source>
</evidence>
<sequence>MASEVKKIPGLSLFPSCRFSSAYSPVTRQRTDMSDGRKQAWMTLPYHSQH</sequence>
<gene>
    <name evidence="2" type="ORF">GHC21_20965</name>
</gene>
<evidence type="ECO:0000256" key="1">
    <source>
        <dbReference type="SAM" id="MobiDB-lite"/>
    </source>
</evidence>
<organism evidence="2 3">
    <name type="scientific">Kluyvera intermedia</name>
    <name type="common">Enterobacter intermedius</name>
    <dbReference type="NCBI Taxonomy" id="61648"/>
    <lineage>
        <taxon>Bacteria</taxon>
        <taxon>Pseudomonadati</taxon>
        <taxon>Pseudomonadota</taxon>
        <taxon>Gammaproteobacteria</taxon>
        <taxon>Enterobacterales</taxon>
        <taxon>Enterobacteriaceae</taxon>
        <taxon>Kluyvera</taxon>
    </lineage>
</organism>
<protein>
    <recommendedName>
        <fullName evidence="4">Rho operon leader peptide</fullName>
    </recommendedName>
</protein>